<evidence type="ECO:0000313" key="1">
    <source>
        <dbReference type="EMBL" id="NOT33764.1"/>
    </source>
</evidence>
<dbReference type="Proteomes" id="UP000580839">
    <property type="component" value="Unassembled WGS sequence"/>
</dbReference>
<accession>A0A849SMD4</accession>
<feature type="non-terminal residue" evidence="1">
    <location>
        <position position="105"/>
    </location>
</feature>
<evidence type="ECO:0000313" key="2">
    <source>
        <dbReference type="Proteomes" id="UP000580839"/>
    </source>
</evidence>
<organism evidence="1 2">
    <name type="scientific">Eiseniibacteriota bacterium</name>
    <dbReference type="NCBI Taxonomy" id="2212470"/>
    <lineage>
        <taxon>Bacteria</taxon>
        <taxon>Candidatus Eiseniibacteriota</taxon>
    </lineage>
</organism>
<dbReference type="PROSITE" id="PS51257">
    <property type="entry name" value="PROKAR_LIPOPROTEIN"/>
    <property type="match status" value="1"/>
</dbReference>
<dbReference type="AlphaFoldDB" id="A0A849SMD4"/>
<sequence>MRSRWALACLVLVAAAGCRPGTLSERWLAEKAAWHAQRRVDRLAIDPRLASERDVAQALAAHRSIAQRWPAAVWVPRAIAGDTLARDVARIAGRALVTVALQFFE</sequence>
<dbReference type="EMBL" id="JABFRW010000072">
    <property type="protein sequence ID" value="NOT33764.1"/>
    <property type="molecule type" value="Genomic_DNA"/>
</dbReference>
<comment type="caution">
    <text evidence="1">The sequence shown here is derived from an EMBL/GenBank/DDBJ whole genome shotgun (WGS) entry which is preliminary data.</text>
</comment>
<reference evidence="1 2" key="1">
    <citation type="submission" date="2020-04" db="EMBL/GenBank/DDBJ databases">
        <title>Metagenomic profiling of ammonia- and methane-oxidizing microorganisms in a Dutch drinking water treatment plant.</title>
        <authorList>
            <person name="Poghosyan L."/>
            <person name="Leucker S."/>
        </authorList>
    </citation>
    <scope>NUCLEOTIDE SEQUENCE [LARGE SCALE GENOMIC DNA]</scope>
    <source>
        <strain evidence="1">S-RSF-IL-03</strain>
    </source>
</reference>
<protein>
    <submittedName>
        <fullName evidence="1">Uncharacterized protein</fullName>
    </submittedName>
</protein>
<gene>
    <name evidence="1" type="ORF">HOP12_06285</name>
</gene>
<name>A0A849SMD4_UNCEI</name>
<proteinExistence type="predicted"/>